<organism evidence="1 2">
    <name type="scientific">Taklimakanibacter albus</name>
    <dbReference type="NCBI Taxonomy" id="2800327"/>
    <lineage>
        <taxon>Bacteria</taxon>
        <taxon>Pseudomonadati</taxon>
        <taxon>Pseudomonadota</taxon>
        <taxon>Alphaproteobacteria</taxon>
        <taxon>Hyphomicrobiales</taxon>
        <taxon>Aestuariivirgaceae</taxon>
        <taxon>Taklimakanibacter</taxon>
    </lineage>
</organism>
<gene>
    <name evidence="1" type="primary">flgD</name>
    <name evidence="1" type="ORF">JHL16_24915</name>
</gene>
<proteinExistence type="predicted"/>
<evidence type="ECO:0000313" key="1">
    <source>
        <dbReference type="EMBL" id="MBK1869626.1"/>
    </source>
</evidence>
<accession>A0ACC5RAB8</accession>
<reference evidence="1" key="1">
    <citation type="submission" date="2021-01" db="EMBL/GenBank/DDBJ databases">
        <authorList>
            <person name="Sun Q."/>
        </authorList>
    </citation>
    <scope>NUCLEOTIDE SEQUENCE</scope>
    <source>
        <strain evidence="1">YIM B02566</strain>
    </source>
</reference>
<dbReference type="EMBL" id="JAENHL010000008">
    <property type="protein sequence ID" value="MBK1869626.1"/>
    <property type="molecule type" value="Genomic_DNA"/>
</dbReference>
<keyword evidence="1" id="KW-0282">Flagellum</keyword>
<keyword evidence="1" id="KW-0969">Cilium</keyword>
<comment type="caution">
    <text evidence="1">The sequence shown here is derived from an EMBL/GenBank/DDBJ whole genome shotgun (WGS) entry which is preliminary data.</text>
</comment>
<evidence type="ECO:0000313" key="2">
    <source>
        <dbReference type="Proteomes" id="UP000616151"/>
    </source>
</evidence>
<dbReference type="Proteomes" id="UP000616151">
    <property type="component" value="Unassembled WGS sequence"/>
</dbReference>
<name>A0ACC5RAB8_9HYPH</name>
<protein>
    <submittedName>
        <fullName evidence="1">Flagellar hook assembly protein FlgD</fullName>
    </submittedName>
</protein>
<sequence length="135" mass="13811">MQVNGTNSSNGGNTPPVPGSAAAATLDYNAFLRLLVAEMKNQDPTKPNDSTQYMAQLASFSNVEQAIKTNNKLDALLTTSALNQADGLIGRTITSADGAITGKVTAIKIIAGGAVAILEGDKQVPIEPGVVVKAS</sequence>
<keyword evidence="1" id="KW-0966">Cell projection</keyword>
<keyword evidence="2" id="KW-1185">Reference proteome</keyword>